<keyword evidence="3" id="KW-1185">Reference proteome</keyword>
<organism evidence="2 3">
    <name type="scientific">Streptomyces prasinosporus</name>
    <dbReference type="NCBI Taxonomy" id="68256"/>
    <lineage>
        <taxon>Bacteria</taxon>
        <taxon>Bacillati</taxon>
        <taxon>Actinomycetota</taxon>
        <taxon>Actinomycetes</taxon>
        <taxon>Kitasatosporales</taxon>
        <taxon>Streptomycetaceae</taxon>
        <taxon>Streptomyces</taxon>
        <taxon>Streptomyces albogriseolus group</taxon>
    </lineage>
</organism>
<feature type="compositionally biased region" description="Low complexity" evidence="1">
    <location>
        <begin position="20"/>
        <end position="31"/>
    </location>
</feature>
<name>A0ABP6TEC8_9ACTN</name>
<dbReference type="Proteomes" id="UP001501455">
    <property type="component" value="Unassembled WGS sequence"/>
</dbReference>
<comment type="caution">
    <text evidence="2">The sequence shown here is derived from an EMBL/GenBank/DDBJ whole genome shotgun (WGS) entry which is preliminary data.</text>
</comment>
<reference evidence="3" key="1">
    <citation type="journal article" date="2019" name="Int. J. Syst. Evol. Microbiol.">
        <title>The Global Catalogue of Microorganisms (GCM) 10K type strain sequencing project: providing services to taxonomists for standard genome sequencing and annotation.</title>
        <authorList>
            <consortium name="The Broad Institute Genomics Platform"/>
            <consortium name="The Broad Institute Genome Sequencing Center for Infectious Disease"/>
            <person name="Wu L."/>
            <person name="Ma J."/>
        </authorList>
    </citation>
    <scope>NUCLEOTIDE SEQUENCE [LARGE SCALE GENOMIC DNA]</scope>
    <source>
        <strain evidence="3">JCM 4816</strain>
    </source>
</reference>
<dbReference type="RefSeq" id="WP_425587968.1">
    <property type="nucleotide sequence ID" value="NZ_BAAAXF010000006.1"/>
</dbReference>
<evidence type="ECO:0000256" key="1">
    <source>
        <dbReference type="SAM" id="MobiDB-lite"/>
    </source>
</evidence>
<proteinExistence type="predicted"/>
<protein>
    <submittedName>
        <fullName evidence="2">Uncharacterized protein</fullName>
    </submittedName>
</protein>
<feature type="region of interest" description="Disordered" evidence="1">
    <location>
        <begin position="1"/>
        <end position="109"/>
    </location>
</feature>
<sequence>MRTTTASRGASLHTATTVTPGPGDRPQQGPDLVPLGGRELQVGVVHPEEPGPSEQGQRERQPQRLHPLQVPHGGPRALGQCREVQPGGGQRGVDVPPPPGPALAARTQQRAQGITEAVLQQRPFAQVLADGQGRVEVGHAR</sequence>
<feature type="compositionally biased region" description="Polar residues" evidence="1">
    <location>
        <begin position="1"/>
        <end position="19"/>
    </location>
</feature>
<accession>A0ABP6TEC8</accession>
<gene>
    <name evidence="2" type="ORF">GCM10019016_002780</name>
</gene>
<evidence type="ECO:0000313" key="2">
    <source>
        <dbReference type="EMBL" id="GAA3493179.1"/>
    </source>
</evidence>
<evidence type="ECO:0000313" key="3">
    <source>
        <dbReference type="Proteomes" id="UP001501455"/>
    </source>
</evidence>
<dbReference type="EMBL" id="BAAAXF010000006">
    <property type="protein sequence ID" value="GAA3493179.1"/>
    <property type="molecule type" value="Genomic_DNA"/>
</dbReference>